<dbReference type="Proteomes" id="UP000000641">
    <property type="component" value="Chromosome"/>
</dbReference>
<dbReference type="InterPro" id="IPR017170">
    <property type="entry name" value="Lhr-like"/>
</dbReference>
<name>A1RYY4_THEPD</name>
<comment type="similarity">
    <text evidence="9">Belongs to the Lhr helicase family. Lhr-Core subfamily.</text>
</comment>
<evidence type="ECO:0000259" key="11">
    <source>
        <dbReference type="PROSITE" id="PS51194"/>
    </source>
</evidence>
<dbReference type="Pfam" id="PF19306">
    <property type="entry name" value="WHD_Lhr"/>
    <property type="match status" value="1"/>
</dbReference>
<dbReference type="InterPro" id="IPR011545">
    <property type="entry name" value="DEAD/DEAH_box_helicase_dom"/>
</dbReference>
<dbReference type="PANTHER" id="PTHR47962">
    <property type="entry name" value="ATP-DEPENDENT HELICASE LHR-RELATED-RELATED"/>
    <property type="match status" value="1"/>
</dbReference>
<organism evidence="12 13">
    <name type="scientific">Thermofilum pendens (strain DSM 2475 / Hrk 5)</name>
    <dbReference type="NCBI Taxonomy" id="368408"/>
    <lineage>
        <taxon>Archaea</taxon>
        <taxon>Thermoproteota</taxon>
        <taxon>Thermoprotei</taxon>
        <taxon>Thermofilales</taxon>
        <taxon>Thermofilaceae</taxon>
        <taxon>Thermofilum</taxon>
    </lineage>
</organism>
<keyword evidence="4 12" id="KW-0347">Helicase</keyword>
<evidence type="ECO:0000256" key="8">
    <source>
        <dbReference type="ARBA" id="ARBA00023235"/>
    </source>
</evidence>
<evidence type="ECO:0000259" key="10">
    <source>
        <dbReference type="PROSITE" id="PS51192"/>
    </source>
</evidence>
<dbReference type="InterPro" id="IPR027417">
    <property type="entry name" value="P-loop_NTPase"/>
</dbReference>
<dbReference type="GO" id="GO:0005524">
    <property type="term" value="F:ATP binding"/>
    <property type="evidence" value="ECO:0007669"/>
    <property type="project" value="UniProtKB-KW"/>
</dbReference>
<dbReference type="InterPro" id="IPR013701">
    <property type="entry name" value="Lhr-like_DEAD/DEAH_assoc"/>
</dbReference>
<reference evidence="13" key="1">
    <citation type="journal article" date="2008" name="J. Bacteriol.">
        <title>Genome sequence of Thermofilum pendens reveals an exceptional loss of biosynthetic pathways without genome reduction.</title>
        <authorList>
            <person name="Anderson I."/>
            <person name="Rodriguez J."/>
            <person name="Susanti D."/>
            <person name="Porat I."/>
            <person name="Reich C."/>
            <person name="Ulrich L.E."/>
            <person name="Elkins J.G."/>
            <person name="Mavromatis K."/>
            <person name="Lykidis A."/>
            <person name="Kim E."/>
            <person name="Thompson L.S."/>
            <person name="Nolan M."/>
            <person name="Land M."/>
            <person name="Copeland A."/>
            <person name="Lapidus A."/>
            <person name="Lucas S."/>
            <person name="Detter C."/>
            <person name="Zhulin I.B."/>
            <person name="Olsen G.J."/>
            <person name="Whitman W."/>
            <person name="Mukhopadhyay B."/>
            <person name="Bristow J."/>
            <person name="Kyrpides N."/>
        </authorList>
    </citation>
    <scope>NUCLEOTIDE SEQUENCE [LARGE SCALE GENOMIC DNA]</scope>
    <source>
        <strain evidence="13">DSM 2475 / Hrk 5</strain>
    </source>
</reference>
<keyword evidence="1" id="KW-0547">Nucleotide-binding</keyword>
<evidence type="ECO:0000313" key="12">
    <source>
        <dbReference type="EMBL" id="ABL78414.1"/>
    </source>
</evidence>
<dbReference type="PANTHER" id="PTHR47962:SF5">
    <property type="entry name" value="ATP-DEPENDENT HELICASE LHR-RELATED"/>
    <property type="match status" value="1"/>
</dbReference>
<evidence type="ECO:0000256" key="2">
    <source>
        <dbReference type="ARBA" id="ARBA00022763"/>
    </source>
</evidence>
<feature type="domain" description="Helicase ATP-binding" evidence="10">
    <location>
        <begin position="48"/>
        <end position="224"/>
    </location>
</feature>
<evidence type="ECO:0000256" key="1">
    <source>
        <dbReference type="ARBA" id="ARBA00022741"/>
    </source>
</evidence>
<dbReference type="PROSITE" id="PS51194">
    <property type="entry name" value="HELICASE_CTER"/>
    <property type="match status" value="1"/>
</dbReference>
<dbReference type="GO" id="GO:0016887">
    <property type="term" value="F:ATP hydrolysis activity"/>
    <property type="evidence" value="ECO:0007669"/>
    <property type="project" value="TreeGrafter"/>
</dbReference>
<dbReference type="SMART" id="SM00490">
    <property type="entry name" value="HELICc"/>
    <property type="match status" value="1"/>
</dbReference>
<dbReference type="STRING" id="368408.Tpen_1014"/>
<dbReference type="GO" id="GO:0140097">
    <property type="term" value="F:catalytic activity, acting on DNA"/>
    <property type="evidence" value="ECO:0007669"/>
    <property type="project" value="UniProtKB-ARBA"/>
</dbReference>
<dbReference type="EnsemblBacteria" id="ABL78414">
    <property type="protein sequence ID" value="ABL78414"/>
    <property type="gene ID" value="Tpen_1014"/>
</dbReference>
<evidence type="ECO:0000256" key="7">
    <source>
        <dbReference type="ARBA" id="ARBA00023204"/>
    </source>
</evidence>
<protein>
    <submittedName>
        <fullName evidence="12">DEAD/DEAH box helicase domain protein</fullName>
    </submittedName>
</protein>
<keyword evidence="2" id="KW-0227">DNA damage</keyword>
<evidence type="ECO:0000256" key="4">
    <source>
        <dbReference type="ARBA" id="ARBA00022806"/>
    </source>
</evidence>
<evidence type="ECO:0000256" key="9">
    <source>
        <dbReference type="ARBA" id="ARBA00093467"/>
    </source>
</evidence>
<evidence type="ECO:0000256" key="5">
    <source>
        <dbReference type="ARBA" id="ARBA00022840"/>
    </source>
</evidence>
<gene>
    <name evidence="12" type="ordered locus">Tpen_1014</name>
</gene>
<dbReference type="SMART" id="SM00487">
    <property type="entry name" value="DEXDc"/>
    <property type="match status" value="1"/>
</dbReference>
<evidence type="ECO:0000256" key="6">
    <source>
        <dbReference type="ARBA" id="ARBA00023125"/>
    </source>
</evidence>
<sequence>MLGEVVKGRDRGGSRRLEELGDLLPGRILEALSRFGYRELNYVQVKSLELSRVYPNMLISAPTGAGKTEAAVLPVLRDLVEKGGKPIYALYVTPLRALNRDIYDRMVELFRALGFEAEVRHGDTPQRVRRRIAESPPHMLITTPETTQFLLVDGRYREHLKNTRWVVVDEVHELLDDKRGAQLSLALERLRLISPGLRVVGLSATLRDPEAALRLLSGGRVGTVVEWFERKAYELVVEDIDEEGDLAGRVKRVAELCRGGGVIVFTNTRDTAEFIGRVLARDYGLNVRVHHGSLSRQEREEAERLFKSGRVDAIVATSSLELGVDIGYARLVVQFGSPRQAIKLAQRVGRAGHSLSEVSRGVIVPLYLEDAVESAVLARRVYLRALEKQGFHEKPLDVLSHQVAGLVLEYRDLDVYTVHEVVTRSAPFRDLSLGELKQLLEFLDSLGVVRFDGERVKMGRRTISYYYGSASMIPETLSFDVVDMASRRTIGALDYAFASLVDKGRVIILGGKAWTVEEVDVDANKVYVVENVEEFGEPPIWTGMTLPVDAKVAREVGSLYRRIGESLGNPEELEKLRKEYAIPEKAFEKLVRIIEEEKRLLGVVPSDRNAVAEVASYKGKTAITLHSYLGTKGNNLLALLLAHAVRGYTGSSARYFADPYRVLVVTEYEVPDQRVLESLRSGLEWSLRNLEEVVRESNSYALAFSHVASKMGVVDVKKSKPEPGLMSSLRKRMRGTPLDREALRTCLFEYFDLEAVEEFVREVSEGRRPLVFKRLPELSPLAQLIFEKPVVKAGALASELPVSSMVSAVVKRIENTHVLLYCVHCGNWHATMRVVEAKAYPSCPKCGSRALAVLRPYEEEKLPVLEKWRKGGKLSPEEKKFVEKVRQSASLVLSYGYPAVFVLAGHGIGPTTAKSILSKGTDPETLARNILVAEANYTRTRKYWEE</sequence>
<dbReference type="GO" id="GO:0004386">
    <property type="term" value="F:helicase activity"/>
    <property type="evidence" value="ECO:0007669"/>
    <property type="project" value="UniProtKB-KW"/>
</dbReference>
<dbReference type="KEGG" id="tpe:Tpen_1014"/>
<dbReference type="PIRSF" id="PIRSF037307">
    <property type="entry name" value="Lhr-like_helic_prd"/>
    <property type="match status" value="1"/>
</dbReference>
<dbReference type="InterPro" id="IPR045628">
    <property type="entry name" value="Lhr_WH_dom"/>
</dbReference>
<evidence type="ECO:0000313" key="13">
    <source>
        <dbReference type="Proteomes" id="UP000000641"/>
    </source>
</evidence>
<dbReference type="Gene3D" id="3.40.50.300">
    <property type="entry name" value="P-loop containing nucleotide triphosphate hydrolases"/>
    <property type="match status" value="2"/>
</dbReference>
<dbReference type="OrthoDB" id="372104at2157"/>
<dbReference type="Pfam" id="PF00271">
    <property type="entry name" value="Helicase_C"/>
    <property type="match status" value="1"/>
</dbReference>
<proteinExistence type="inferred from homology"/>
<keyword evidence="13" id="KW-1185">Reference proteome</keyword>
<keyword evidence="7" id="KW-0234">DNA repair</keyword>
<dbReference type="GO" id="GO:0003677">
    <property type="term" value="F:DNA binding"/>
    <property type="evidence" value="ECO:0007669"/>
    <property type="project" value="UniProtKB-KW"/>
</dbReference>
<dbReference type="AlphaFoldDB" id="A1RYY4"/>
<keyword evidence="5" id="KW-0067">ATP-binding</keyword>
<dbReference type="Pfam" id="PF00270">
    <property type="entry name" value="DEAD"/>
    <property type="match status" value="1"/>
</dbReference>
<evidence type="ECO:0000256" key="3">
    <source>
        <dbReference type="ARBA" id="ARBA00022801"/>
    </source>
</evidence>
<keyword evidence="6" id="KW-0238">DNA-binding</keyword>
<dbReference type="eggNOG" id="arCOG00557">
    <property type="taxonomic scope" value="Archaea"/>
</dbReference>
<dbReference type="InterPro" id="IPR052511">
    <property type="entry name" value="ATP-dep_Helicase"/>
</dbReference>
<dbReference type="RefSeq" id="WP_011752679.1">
    <property type="nucleotide sequence ID" value="NC_008698.1"/>
</dbReference>
<dbReference type="GeneID" id="4600687"/>
<dbReference type="SUPFAM" id="SSF52540">
    <property type="entry name" value="P-loop containing nucleoside triphosphate hydrolases"/>
    <property type="match status" value="1"/>
</dbReference>
<accession>A1RYY4</accession>
<dbReference type="Pfam" id="PF08494">
    <property type="entry name" value="DEAD_assoc"/>
    <property type="match status" value="1"/>
</dbReference>
<dbReference type="GO" id="GO:0006281">
    <property type="term" value="P:DNA repair"/>
    <property type="evidence" value="ECO:0007669"/>
    <property type="project" value="UniProtKB-KW"/>
</dbReference>
<dbReference type="HOGENOM" id="CLU_002025_0_0_2"/>
<dbReference type="InterPro" id="IPR001650">
    <property type="entry name" value="Helicase_C-like"/>
</dbReference>
<dbReference type="PROSITE" id="PS51192">
    <property type="entry name" value="HELICASE_ATP_BIND_1"/>
    <property type="match status" value="1"/>
</dbReference>
<keyword evidence="8" id="KW-0413">Isomerase</keyword>
<keyword evidence="3" id="KW-0378">Hydrolase</keyword>
<dbReference type="InterPro" id="IPR014001">
    <property type="entry name" value="Helicase_ATP-bd"/>
</dbReference>
<feature type="domain" description="Helicase C-terminal" evidence="11">
    <location>
        <begin position="249"/>
        <end position="402"/>
    </location>
</feature>
<dbReference type="EMBL" id="CP000505">
    <property type="protein sequence ID" value="ABL78414.1"/>
    <property type="molecule type" value="Genomic_DNA"/>
</dbReference>